<dbReference type="AlphaFoldDB" id="D0KSL1"/>
<accession>D0KSL1</accession>
<dbReference type="KEGG" id="sol:Ssol_1502"/>
<dbReference type="GeneID" id="1454807"/>
<proteinExistence type="predicted"/>
<reference evidence="1" key="1">
    <citation type="submission" date="2009-10" db="EMBL/GenBank/DDBJ databases">
        <title>Complete sequence of Sulfolobus solfataricus 98/2.</title>
        <authorList>
            <consortium name="US DOE Joint Genome Institute"/>
            <person name="Lucas S."/>
            <person name="Copeland A."/>
            <person name="Lapidus A."/>
            <person name="Glavina del Rio T."/>
            <person name="Tice H."/>
            <person name="Bruce D."/>
            <person name="Goodwin L."/>
            <person name="Pitluck S."/>
            <person name="Munk A.C."/>
            <person name="Brettin T."/>
            <person name="Detter J.C."/>
            <person name="Han C."/>
            <person name="Tapia R."/>
            <person name="Larimer F."/>
            <person name="Land M."/>
            <person name="Hauser L."/>
            <person name="Kyrpides N."/>
            <person name="Ovchinnikova G."/>
            <person name="Mead D."/>
        </authorList>
    </citation>
    <scope>NUCLEOTIDE SEQUENCE [LARGE SCALE GENOMIC DNA]</scope>
    <source>
        <strain evidence="1">98/2</strain>
    </source>
</reference>
<organism evidence="1">
    <name type="scientific">Saccharolobus solfataricus (strain 98/2)</name>
    <name type="common">Sulfolobus solfataricus</name>
    <dbReference type="NCBI Taxonomy" id="555311"/>
    <lineage>
        <taxon>Archaea</taxon>
        <taxon>Thermoproteota</taxon>
        <taxon>Thermoprotei</taxon>
        <taxon>Sulfolobales</taxon>
        <taxon>Sulfolobaceae</taxon>
        <taxon>Saccharolobus</taxon>
    </lineage>
</organism>
<dbReference type="EMBL" id="CP001800">
    <property type="protein sequence ID" value="ACX91730.1"/>
    <property type="molecule type" value="Genomic_DNA"/>
</dbReference>
<dbReference type="RefSeq" id="WP_010923023.1">
    <property type="nucleotide sequence ID" value="NZ_ACUK01000004.1"/>
</dbReference>
<dbReference type="HOGENOM" id="CLU_079810_0_0_2"/>
<sequence>MKRHLLLVAPLFLLLISLNALAVTANQLGASTILTTYNSDNWAGVAYADEWRSGVTNYWAVVQWASESIYVGNLSFAYAGYTNPNAVSIWVGLSPAKIGVGTDASTSEVTNTFAQAGYVIHVYSNGVVTAEYFVMVLNNGQILPNFVEAPVPAGVPAYLDVFLDNLFNYTELAQFYVFYKNGSYWSTSVYISTPFNTTGSAMSIVEAPQPTENGNNHFELPLMQGGMIHFTFGYVGPNKNDYSGPGNAPSGTTMYAVLFNLNEASYYNTAEAVIANGWANSLGGWDYLYQFIYPDLGITTTGL</sequence>
<gene>
    <name evidence="1" type="ordered locus">Ssol_1502</name>
</gene>
<protein>
    <submittedName>
        <fullName evidence="1">Uncharacterized protein</fullName>
    </submittedName>
</protein>
<name>D0KSL1_SACS9</name>
<evidence type="ECO:0000313" key="1">
    <source>
        <dbReference type="EMBL" id="ACX91730.1"/>
    </source>
</evidence>